<dbReference type="Proteomes" id="UP001165367">
    <property type="component" value="Unassembled WGS sequence"/>
</dbReference>
<keyword evidence="2 5" id="KW-0812">Transmembrane</keyword>
<sequence length="435" mass="48320">MSTTTQNSASQQKIGNYRWVVCSLLFFATTINYLDRQVMGYLKPTLEVEFGWTEKDYSYIVMAFTAAYAFGLLVFGRIIDKIGSKLGYTVSITIWSIAAMLHGLVKSTLGFGIVRTLLGLGESGNFPSAVKTVVSWFPKKERALATGFFDSGSNIGAVLAPVLIPWILGFYGWQAAFILTGAVGFLWLIAWRIFYEVPEKQRRLQQPELEYIRSDDKDQEENAEPVKWGKLFGMKQTWAFIVGKFFTDPIWYFFMYWLPSYFASSFQLDLKKPSPPLIIIYTAATVGAIGGGYLSSKLIKKGWLVYKARKFALLMSALAVVPIVATRYTDNIWVVVGLLCLAIAGNAAWSANIFTIVSDMMPSKAVSSVIGIGGMAGAVGGVLFEWGVGAVLDVYKSNNNLSAGYNILFIFCGLSFLLAWLIIHWLTPKMERAKI</sequence>
<dbReference type="InterPro" id="IPR020846">
    <property type="entry name" value="MFS_dom"/>
</dbReference>
<dbReference type="InterPro" id="IPR011701">
    <property type="entry name" value="MFS"/>
</dbReference>
<dbReference type="InterPro" id="IPR000849">
    <property type="entry name" value="Sugar_P_transporter"/>
</dbReference>
<dbReference type="InterPro" id="IPR036259">
    <property type="entry name" value="MFS_trans_sf"/>
</dbReference>
<feature type="transmembrane region" description="Helical" evidence="5">
    <location>
        <begin position="404"/>
        <end position="426"/>
    </location>
</feature>
<dbReference type="PANTHER" id="PTHR11662:SF285">
    <property type="entry name" value="HEXURONATE TRANSPORTER"/>
    <property type="match status" value="1"/>
</dbReference>
<dbReference type="SUPFAM" id="SSF103473">
    <property type="entry name" value="MFS general substrate transporter"/>
    <property type="match status" value="1"/>
</dbReference>
<evidence type="ECO:0000313" key="8">
    <source>
        <dbReference type="Proteomes" id="UP001165367"/>
    </source>
</evidence>
<proteinExistence type="predicted"/>
<name>A0ABS9KU52_9BACT</name>
<feature type="transmembrane region" description="Helical" evidence="5">
    <location>
        <begin position="171"/>
        <end position="194"/>
    </location>
</feature>
<feature type="domain" description="Major facilitator superfamily (MFS) profile" evidence="6">
    <location>
        <begin position="21"/>
        <end position="431"/>
    </location>
</feature>
<evidence type="ECO:0000256" key="5">
    <source>
        <dbReference type="SAM" id="Phobius"/>
    </source>
</evidence>
<evidence type="ECO:0000256" key="1">
    <source>
        <dbReference type="ARBA" id="ARBA00004141"/>
    </source>
</evidence>
<evidence type="ECO:0000313" key="7">
    <source>
        <dbReference type="EMBL" id="MCG2615859.1"/>
    </source>
</evidence>
<dbReference type="RefSeq" id="WP_237874201.1">
    <property type="nucleotide sequence ID" value="NZ_JAKLTR010000010.1"/>
</dbReference>
<dbReference type="CDD" id="cd17319">
    <property type="entry name" value="MFS_ExuT_GudP_like"/>
    <property type="match status" value="1"/>
</dbReference>
<evidence type="ECO:0000256" key="2">
    <source>
        <dbReference type="ARBA" id="ARBA00022692"/>
    </source>
</evidence>
<dbReference type="PIRSF" id="PIRSF002808">
    <property type="entry name" value="Hexose_phosphate_transp"/>
    <property type="match status" value="1"/>
</dbReference>
<protein>
    <submittedName>
        <fullName evidence="7">MFS transporter</fullName>
    </submittedName>
</protein>
<gene>
    <name evidence="7" type="ORF">LZZ85_16305</name>
</gene>
<keyword evidence="3 5" id="KW-1133">Transmembrane helix</keyword>
<dbReference type="Pfam" id="PF07690">
    <property type="entry name" value="MFS_1"/>
    <property type="match status" value="1"/>
</dbReference>
<feature type="transmembrane region" description="Helical" evidence="5">
    <location>
        <begin position="334"/>
        <end position="357"/>
    </location>
</feature>
<feature type="transmembrane region" description="Helical" evidence="5">
    <location>
        <begin position="237"/>
        <end position="258"/>
    </location>
</feature>
<organism evidence="7 8">
    <name type="scientific">Terrimonas ginsenosidimutans</name>
    <dbReference type="NCBI Taxonomy" id="2908004"/>
    <lineage>
        <taxon>Bacteria</taxon>
        <taxon>Pseudomonadati</taxon>
        <taxon>Bacteroidota</taxon>
        <taxon>Chitinophagia</taxon>
        <taxon>Chitinophagales</taxon>
        <taxon>Chitinophagaceae</taxon>
        <taxon>Terrimonas</taxon>
    </lineage>
</organism>
<dbReference type="Gene3D" id="1.20.1250.20">
    <property type="entry name" value="MFS general substrate transporter like domains"/>
    <property type="match status" value="2"/>
</dbReference>
<comment type="subcellular location">
    <subcellularLocation>
        <location evidence="1">Membrane</location>
        <topology evidence="1">Multi-pass membrane protein</topology>
    </subcellularLocation>
</comment>
<feature type="transmembrane region" description="Helical" evidence="5">
    <location>
        <begin position="86"/>
        <end position="105"/>
    </location>
</feature>
<feature type="transmembrane region" description="Helical" evidence="5">
    <location>
        <begin position="278"/>
        <end position="299"/>
    </location>
</feature>
<dbReference type="PANTHER" id="PTHR11662">
    <property type="entry name" value="SOLUTE CARRIER FAMILY 17"/>
    <property type="match status" value="1"/>
</dbReference>
<feature type="transmembrane region" description="Helical" evidence="5">
    <location>
        <begin position="57"/>
        <end position="79"/>
    </location>
</feature>
<keyword evidence="8" id="KW-1185">Reference proteome</keyword>
<evidence type="ECO:0000256" key="4">
    <source>
        <dbReference type="ARBA" id="ARBA00023136"/>
    </source>
</evidence>
<dbReference type="PROSITE" id="PS50850">
    <property type="entry name" value="MFS"/>
    <property type="match status" value="1"/>
</dbReference>
<keyword evidence="4 5" id="KW-0472">Membrane</keyword>
<feature type="transmembrane region" description="Helical" evidence="5">
    <location>
        <begin position="16"/>
        <end position="34"/>
    </location>
</feature>
<evidence type="ECO:0000259" key="6">
    <source>
        <dbReference type="PROSITE" id="PS50850"/>
    </source>
</evidence>
<accession>A0ABS9KU52</accession>
<feature type="transmembrane region" description="Helical" evidence="5">
    <location>
        <begin position="369"/>
        <end position="392"/>
    </location>
</feature>
<reference evidence="7" key="1">
    <citation type="submission" date="2022-01" db="EMBL/GenBank/DDBJ databases">
        <authorList>
            <person name="Jo J.-H."/>
            <person name="Im W.-T."/>
        </authorList>
    </citation>
    <scope>NUCLEOTIDE SEQUENCE</scope>
    <source>
        <strain evidence="7">NA20</strain>
    </source>
</reference>
<evidence type="ECO:0000256" key="3">
    <source>
        <dbReference type="ARBA" id="ARBA00022989"/>
    </source>
</evidence>
<comment type="caution">
    <text evidence="7">The sequence shown here is derived from an EMBL/GenBank/DDBJ whole genome shotgun (WGS) entry which is preliminary data.</text>
</comment>
<dbReference type="InterPro" id="IPR050382">
    <property type="entry name" value="MFS_Na/Anion_cotransporter"/>
</dbReference>
<dbReference type="EMBL" id="JAKLTR010000010">
    <property type="protein sequence ID" value="MCG2615859.1"/>
    <property type="molecule type" value="Genomic_DNA"/>
</dbReference>
<feature type="transmembrane region" description="Helical" evidence="5">
    <location>
        <begin position="311"/>
        <end position="328"/>
    </location>
</feature>